<reference evidence="2" key="1">
    <citation type="journal article" date="2023" name="Front. Plant Sci.">
        <title>Chromosomal-level genome assembly of Melastoma candidum provides insights into trichome evolution.</title>
        <authorList>
            <person name="Zhong Y."/>
            <person name="Wu W."/>
            <person name="Sun C."/>
            <person name="Zou P."/>
            <person name="Liu Y."/>
            <person name="Dai S."/>
            <person name="Zhou R."/>
        </authorList>
    </citation>
    <scope>NUCLEOTIDE SEQUENCE [LARGE SCALE GENOMIC DNA]</scope>
</reference>
<name>A0ACB9QG79_9MYRT</name>
<evidence type="ECO:0000313" key="1">
    <source>
        <dbReference type="EMBL" id="KAI4364430.1"/>
    </source>
</evidence>
<dbReference type="EMBL" id="CM042885">
    <property type="protein sequence ID" value="KAI4364430.1"/>
    <property type="molecule type" value="Genomic_DNA"/>
</dbReference>
<proteinExistence type="predicted"/>
<dbReference type="Proteomes" id="UP001057402">
    <property type="component" value="Chromosome 6"/>
</dbReference>
<organism evidence="1 2">
    <name type="scientific">Melastoma candidum</name>
    <dbReference type="NCBI Taxonomy" id="119954"/>
    <lineage>
        <taxon>Eukaryota</taxon>
        <taxon>Viridiplantae</taxon>
        <taxon>Streptophyta</taxon>
        <taxon>Embryophyta</taxon>
        <taxon>Tracheophyta</taxon>
        <taxon>Spermatophyta</taxon>
        <taxon>Magnoliopsida</taxon>
        <taxon>eudicotyledons</taxon>
        <taxon>Gunneridae</taxon>
        <taxon>Pentapetalae</taxon>
        <taxon>rosids</taxon>
        <taxon>malvids</taxon>
        <taxon>Myrtales</taxon>
        <taxon>Melastomataceae</taxon>
        <taxon>Melastomatoideae</taxon>
        <taxon>Melastomateae</taxon>
        <taxon>Melastoma</taxon>
    </lineage>
</organism>
<sequence>MDSAWFCDHIIIVQVIQFKIDGVSYRFSPESSQIKHALKDFLGVPVFQSRSLILRSEDHSYRPIFFRKEDLENSLARAARDQNQLNPAFRPGDIQVTVLEEVPKGMKENSNTKLDNVVFIPPGFDISTDPSQLSASRNN</sequence>
<accession>A0ACB9QG79</accession>
<protein>
    <submittedName>
        <fullName evidence="1">Uncharacterized protein</fullName>
    </submittedName>
</protein>
<keyword evidence="2" id="KW-1185">Reference proteome</keyword>
<comment type="caution">
    <text evidence="1">The sequence shown here is derived from an EMBL/GenBank/DDBJ whole genome shotgun (WGS) entry which is preliminary data.</text>
</comment>
<gene>
    <name evidence="1" type="ORF">MLD38_020523</name>
</gene>
<evidence type="ECO:0000313" key="2">
    <source>
        <dbReference type="Proteomes" id="UP001057402"/>
    </source>
</evidence>